<proteinExistence type="predicted"/>
<dbReference type="STRING" id="1886670.PTI45_02714"/>
<protein>
    <recommendedName>
        <fullName evidence="4">DUF3953 domain-containing protein</fullName>
    </recommendedName>
</protein>
<dbReference type="Pfam" id="PF13129">
    <property type="entry name" value="DUF3953"/>
    <property type="match status" value="1"/>
</dbReference>
<evidence type="ECO:0000313" key="2">
    <source>
        <dbReference type="EMBL" id="ODP27895.1"/>
    </source>
</evidence>
<feature type="transmembrane region" description="Helical" evidence="1">
    <location>
        <begin position="34"/>
        <end position="52"/>
    </location>
</feature>
<dbReference type="AlphaFoldDB" id="A0A1E3L406"/>
<keyword evidence="1" id="KW-0472">Membrane</keyword>
<reference evidence="2 3" key="1">
    <citation type="submission" date="2016-08" db="EMBL/GenBank/DDBJ databases">
        <title>Genome sequencing of Paenibacillus sp. TI45-13ar, isolated from Korean traditional nuruk.</title>
        <authorList>
            <person name="Kim S.-J."/>
        </authorList>
    </citation>
    <scope>NUCLEOTIDE SEQUENCE [LARGE SCALE GENOMIC DNA]</scope>
    <source>
        <strain evidence="2 3">TI45-13ar</strain>
    </source>
</reference>
<dbReference type="Proteomes" id="UP000094578">
    <property type="component" value="Unassembled WGS sequence"/>
</dbReference>
<keyword evidence="1" id="KW-0812">Transmembrane</keyword>
<gene>
    <name evidence="2" type="ORF">PTI45_02714</name>
</gene>
<comment type="caution">
    <text evidence="2">The sequence shown here is derived from an EMBL/GenBank/DDBJ whole genome shotgun (WGS) entry which is preliminary data.</text>
</comment>
<evidence type="ECO:0008006" key="4">
    <source>
        <dbReference type="Google" id="ProtNLM"/>
    </source>
</evidence>
<keyword evidence="1" id="KW-1133">Transmembrane helix</keyword>
<dbReference type="RefSeq" id="WP_069328123.1">
    <property type="nucleotide sequence ID" value="NZ_MDER01000045.1"/>
</dbReference>
<organism evidence="2 3">
    <name type="scientific">Paenibacillus nuruki</name>
    <dbReference type="NCBI Taxonomy" id="1886670"/>
    <lineage>
        <taxon>Bacteria</taxon>
        <taxon>Bacillati</taxon>
        <taxon>Bacillota</taxon>
        <taxon>Bacilli</taxon>
        <taxon>Bacillales</taxon>
        <taxon>Paenibacillaceae</taxon>
        <taxon>Paenibacillus</taxon>
    </lineage>
</organism>
<evidence type="ECO:0000313" key="3">
    <source>
        <dbReference type="Proteomes" id="UP000094578"/>
    </source>
</evidence>
<feature type="transmembrane region" description="Helical" evidence="1">
    <location>
        <begin position="7"/>
        <end position="28"/>
    </location>
</feature>
<feature type="transmembrane region" description="Helical" evidence="1">
    <location>
        <begin position="59"/>
        <end position="77"/>
    </location>
</feature>
<evidence type="ECO:0000256" key="1">
    <source>
        <dbReference type="SAM" id="Phobius"/>
    </source>
</evidence>
<sequence length="78" mass="9085">MLRNKLTFRIISMVFVVIVIGLCIWEFVTKQYTGYTYLFLGLMMISTGIFVFQDQRKTLAYMYWVTGIIILIAFGVAI</sequence>
<dbReference type="EMBL" id="MDER01000045">
    <property type="protein sequence ID" value="ODP27895.1"/>
    <property type="molecule type" value="Genomic_DNA"/>
</dbReference>
<name>A0A1E3L406_9BACL</name>
<keyword evidence="3" id="KW-1185">Reference proteome</keyword>
<dbReference type="InterPro" id="IPR025018">
    <property type="entry name" value="DUF3953"/>
</dbReference>
<accession>A0A1E3L406</accession>